<organism evidence="2 3">
    <name type="scientific">Sphingomonas colocasiae</name>
    <dbReference type="NCBI Taxonomy" id="1848973"/>
    <lineage>
        <taxon>Bacteria</taxon>
        <taxon>Pseudomonadati</taxon>
        <taxon>Pseudomonadota</taxon>
        <taxon>Alphaproteobacteria</taxon>
        <taxon>Sphingomonadales</taxon>
        <taxon>Sphingomonadaceae</taxon>
        <taxon>Sphingomonas</taxon>
    </lineage>
</organism>
<dbReference type="PANTHER" id="PTHR35562:SF2">
    <property type="entry name" value="DNA ENDONUCLEASE SMRA-RELATED"/>
    <property type="match status" value="1"/>
</dbReference>
<proteinExistence type="predicted"/>
<accession>A0ABS7PS96</accession>
<name>A0ABS7PS96_9SPHN</name>
<dbReference type="Proteomes" id="UP000706039">
    <property type="component" value="Unassembled WGS sequence"/>
</dbReference>
<dbReference type="PANTHER" id="PTHR35562">
    <property type="entry name" value="DNA ENDONUCLEASE SMRA-RELATED"/>
    <property type="match status" value="1"/>
</dbReference>
<dbReference type="Pfam" id="PF01713">
    <property type="entry name" value="Smr"/>
    <property type="match status" value="1"/>
</dbReference>
<comment type="caution">
    <text evidence="2">The sequence shown here is derived from an EMBL/GenBank/DDBJ whole genome shotgun (WGS) entry which is preliminary data.</text>
</comment>
<dbReference type="RefSeq" id="WP_222990301.1">
    <property type="nucleotide sequence ID" value="NZ_JAINVV010000004.1"/>
</dbReference>
<reference evidence="2 3" key="1">
    <citation type="submission" date="2021-08" db="EMBL/GenBank/DDBJ databases">
        <authorList>
            <person name="Tuo L."/>
        </authorList>
    </citation>
    <scope>NUCLEOTIDE SEQUENCE [LARGE SCALE GENOMIC DNA]</scope>
    <source>
        <strain evidence="2 3">JCM 31229</strain>
    </source>
</reference>
<evidence type="ECO:0000313" key="2">
    <source>
        <dbReference type="EMBL" id="MBY8822869.1"/>
    </source>
</evidence>
<dbReference type="Gene3D" id="3.30.1370.110">
    <property type="match status" value="1"/>
</dbReference>
<gene>
    <name evidence="2" type="ORF">K7G82_11230</name>
</gene>
<dbReference type="InterPro" id="IPR036063">
    <property type="entry name" value="Smr_dom_sf"/>
</dbReference>
<dbReference type="EMBL" id="JAINVV010000004">
    <property type="protein sequence ID" value="MBY8822869.1"/>
    <property type="molecule type" value="Genomic_DNA"/>
</dbReference>
<protein>
    <submittedName>
        <fullName evidence="2">Smr/MutS family protein</fullName>
    </submittedName>
</protein>
<evidence type="ECO:0000259" key="1">
    <source>
        <dbReference type="PROSITE" id="PS50828"/>
    </source>
</evidence>
<dbReference type="PROSITE" id="PS50828">
    <property type="entry name" value="SMR"/>
    <property type="match status" value="1"/>
</dbReference>
<feature type="domain" description="Smr" evidence="1">
    <location>
        <begin position="93"/>
        <end position="178"/>
    </location>
</feature>
<dbReference type="SUPFAM" id="SSF160443">
    <property type="entry name" value="SMR domain-like"/>
    <property type="match status" value="1"/>
</dbReference>
<sequence>MAGRRLDAEERALWARVIASVTPIAGRADATAPVEPAGTVAPVRRKAAPLERHAFVADVNPRGEKAAPASANTLDGGWDRRLRRGVIDPDMTVDLHGHTLDSAWRMLDSSLARAITGGTRVILLVTGKPPRGDRRGRGAIRGVVGDWLASSRHAGRIAAVRNAHPRHGGSGALYIILKRDRLTS</sequence>
<dbReference type="InterPro" id="IPR002625">
    <property type="entry name" value="Smr_dom"/>
</dbReference>
<evidence type="ECO:0000313" key="3">
    <source>
        <dbReference type="Proteomes" id="UP000706039"/>
    </source>
</evidence>
<keyword evidence="3" id="KW-1185">Reference proteome</keyword>